<protein>
    <recommendedName>
        <fullName evidence="6">Pseudouridine synthase</fullName>
        <ecNumber evidence="6">5.4.99.-</ecNumber>
    </recommendedName>
</protein>
<feature type="domain" description="Pseudouridine synthase RsuA/RluA-like" evidence="7">
    <location>
        <begin position="112"/>
        <end position="264"/>
    </location>
</feature>
<dbReference type="InterPro" id="IPR006224">
    <property type="entry name" value="PsdUridine_synth_RluA-like_CS"/>
</dbReference>
<dbReference type="CDD" id="cd00165">
    <property type="entry name" value="S4"/>
    <property type="match status" value="1"/>
</dbReference>
<dbReference type="AlphaFoldDB" id="A0A4R8LIV7"/>
<keyword evidence="9" id="KW-1185">Reference proteome</keyword>
<evidence type="ECO:0000256" key="6">
    <source>
        <dbReference type="RuleBase" id="RU362028"/>
    </source>
</evidence>
<dbReference type="Gene3D" id="3.10.290.10">
    <property type="entry name" value="RNA-binding S4 domain"/>
    <property type="match status" value="1"/>
</dbReference>
<dbReference type="SUPFAM" id="SSF55174">
    <property type="entry name" value="Alpha-L RNA-binding motif"/>
    <property type="match status" value="1"/>
</dbReference>
<dbReference type="Proteomes" id="UP000294581">
    <property type="component" value="Unassembled WGS sequence"/>
</dbReference>
<evidence type="ECO:0000313" key="9">
    <source>
        <dbReference type="Proteomes" id="UP000294581"/>
    </source>
</evidence>
<dbReference type="InterPro" id="IPR036986">
    <property type="entry name" value="S4_RNA-bd_sf"/>
</dbReference>
<dbReference type="EC" id="5.4.99.-" evidence="6"/>
<dbReference type="InterPro" id="IPR050188">
    <property type="entry name" value="RluA_PseudoU_synthase"/>
</dbReference>
<reference evidence="8 9" key="1">
    <citation type="submission" date="2019-03" db="EMBL/GenBank/DDBJ databases">
        <title>Genomic Encyclopedia of Type Strains, Phase IV (KMG-IV): sequencing the most valuable type-strain genomes for metagenomic binning, comparative biology and taxonomic classification.</title>
        <authorList>
            <person name="Goeker M."/>
        </authorList>
    </citation>
    <scope>NUCLEOTIDE SEQUENCE [LARGE SCALE GENOMIC DNA]</scope>
    <source>
        <strain evidence="8 9">DSM 17974</strain>
    </source>
</reference>
<dbReference type="Pfam" id="PF00849">
    <property type="entry name" value="PseudoU_synth_2"/>
    <property type="match status" value="1"/>
</dbReference>
<dbReference type="GO" id="GO:0001522">
    <property type="term" value="P:pseudouridine synthesis"/>
    <property type="evidence" value="ECO:0007669"/>
    <property type="project" value="InterPro"/>
</dbReference>
<keyword evidence="5" id="KW-0694">RNA-binding</keyword>
<dbReference type="GO" id="GO:0006396">
    <property type="term" value="P:RNA processing"/>
    <property type="evidence" value="ECO:0007669"/>
    <property type="project" value="UniProtKB-ARBA"/>
</dbReference>
<evidence type="ECO:0000256" key="2">
    <source>
        <dbReference type="ARBA" id="ARBA00010876"/>
    </source>
</evidence>
<dbReference type="PANTHER" id="PTHR21600">
    <property type="entry name" value="MITOCHONDRIAL RNA PSEUDOURIDINE SYNTHASE"/>
    <property type="match status" value="1"/>
</dbReference>
<comment type="similarity">
    <text evidence="2 6">Belongs to the pseudouridine synthase RluA family.</text>
</comment>
<dbReference type="GO" id="GO:0009982">
    <property type="term" value="F:pseudouridine synthase activity"/>
    <property type="evidence" value="ECO:0007669"/>
    <property type="project" value="InterPro"/>
</dbReference>
<dbReference type="NCBIfam" id="TIGR00005">
    <property type="entry name" value="rluA_subfam"/>
    <property type="match status" value="1"/>
</dbReference>
<dbReference type="InterPro" id="IPR006225">
    <property type="entry name" value="PsdUridine_synth_RluC/D"/>
</dbReference>
<name>A0A4R8LIV7_9BACL</name>
<accession>A0A4R8LIV7</accession>
<organism evidence="8 9">
    <name type="scientific">Alicyclobacillus sacchari</name>
    <dbReference type="NCBI Taxonomy" id="392010"/>
    <lineage>
        <taxon>Bacteria</taxon>
        <taxon>Bacillati</taxon>
        <taxon>Bacillota</taxon>
        <taxon>Bacilli</taxon>
        <taxon>Bacillales</taxon>
        <taxon>Alicyclobacillaceae</taxon>
        <taxon>Alicyclobacillus</taxon>
    </lineage>
</organism>
<gene>
    <name evidence="8" type="ORF">C7445_1178</name>
</gene>
<evidence type="ECO:0000256" key="3">
    <source>
        <dbReference type="ARBA" id="ARBA00023235"/>
    </source>
</evidence>
<comment type="catalytic activity">
    <reaction evidence="1 6">
        <text>a uridine in RNA = a pseudouridine in RNA</text>
        <dbReference type="Rhea" id="RHEA:48348"/>
        <dbReference type="Rhea" id="RHEA-COMP:12068"/>
        <dbReference type="Rhea" id="RHEA-COMP:12069"/>
        <dbReference type="ChEBI" id="CHEBI:65314"/>
        <dbReference type="ChEBI" id="CHEBI:65315"/>
    </reaction>
</comment>
<dbReference type="PROSITE" id="PS50889">
    <property type="entry name" value="S4"/>
    <property type="match status" value="1"/>
</dbReference>
<sequence>MCYHTCSLETSIIGVIALVEIQIGNVDDGKPVHKWLRLLLPGMPLSGIYKCIRTGRVKVNGKRAKQETVLAEGDVVHLYMAEGDFANLSRPKRPKYAGISKDIEVLYEDAEILVVNKPVGVLVHAAEGEYASTLQARVEAYVYAKRPSRAGEAFHPAPVHRLDRNTSGLIVFAKTSRAARRWSQAFQSGDVIKEYWALVEGAVRRPGSVAAALTREGAVTRVDDDGGKRSATHYEPLAQSSGTTLLRVRLETGRTHQIRAHLAHIGHPLVGDIKYGARPMRGESFFLHAAHLQLPNQLDLFAPIPPRFERKLEGLGYDVTRLRTH</sequence>
<dbReference type="Gene3D" id="3.30.2350.10">
    <property type="entry name" value="Pseudouridine synthase"/>
    <property type="match status" value="1"/>
</dbReference>
<keyword evidence="3 6" id="KW-0413">Isomerase</keyword>
<evidence type="ECO:0000256" key="4">
    <source>
        <dbReference type="PIRSR" id="PIRSR606225-1"/>
    </source>
</evidence>
<dbReference type="PROSITE" id="PS01129">
    <property type="entry name" value="PSI_RLU"/>
    <property type="match status" value="1"/>
</dbReference>
<proteinExistence type="inferred from homology"/>
<dbReference type="GO" id="GO:0140098">
    <property type="term" value="F:catalytic activity, acting on RNA"/>
    <property type="evidence" value="ECO:0007669"/>
    <property type="project" value="UniProtKB-ARBA"/>
</dbReference>
<dbReference type="SUPFAM" id="SSF55120">
    <property type="entry name" value="Pseudouridine synthase"/>
    <property type="match status" value="1"/>
</dbReference>
<evidence type="ECO:0000256" key="5">
    <source>
        <dbReference type="PROSITE-ProRule" id="PRU00182"/>
    </source>
</evidence>
<feature type="active site" evidence="4">
    <location>
        <position position="163"/>
    </location>
</feature>
<dbReference type="InterPro" id="IPR020103">
    <property type="entry name" value="PsdUridine_synth_cat_dom_sf"/>
</dbReference>
<dbReference type="CDD" id="cd02869">
    <property type="entry name" value="PseudoU_synth_RluA_like"/>
    <property type="match status" value="1"/>
</dbReference>
<dbReference type="EMBL" id="SORF01000017">
    <property type="protein sequence ID" value="TDY42159.1"/>
    <property type="molecule type" value="Genomic_DNA"/>
</dbReference>
<comment type="caution">
    <text evidence="8">The sequence shown here is derived from an EMBL/GenBank/DDBJ whole genome shotgun (WGS) entry which is preliminary data.</text>
</comment>
<dbReference type="InterPro" id="IPR006145">
    <property type="entry name" value="PsdUridine_synth_RsuA/RluA"/>
</dbReference>
<evidence type="ECO:0000313" key="8">
    <source>
        <dbReference type="EMBL" id="TDY42159.1"/>
    </source>
</evidence>
<dbReference type="GO" id="GO:0003723">
    <property type="term" value="F:RNA binding"/>
    <property type="evidence" value="ECO:0007669"/>
    <property type="project" value="UniProtKB-KW"/>
</dbReference>
<dbReference type="PANTHER" id="PTHR21600:SF83">
    <property type="entry name" value="PSEUDOURIDYLATE SYNTHASE RPUSD4, MITOCHONDRIAL"/>
    <property type="match status" value="1"/>
</dbReference>
<comment type="function">
    <text evidence="6">Responsible for synthesis of pseudouridine from uracil.</text>
</comment>
<evidence type="ECO:0000256" key="1">
    <source>
        <dbReference type="ARBA" id="ARBA00000073"/>
    </source>
</evidence>
<evidence type="ECO:0000259" key="7">
    <source>
        <dbReference type="Pfam" id="PF00849"/>
    </source>
</evidence>